<dbReference type="SUPFAM" id="SSF53901">
    <property type="entry name" value="Thiolase-like"/>
    <property type="match status" value="1"/>
</dbReference>
<evidence type="ECO:0000259" key="3">
    <source>
        <dbReference type="PROSITE" id="PS52004"/>
    </source>
</evidence>
<dbReference type="InterPro" id="IPR020841">
    <property type="entry name" value="PKS_Beta-ketoAc_synthase_dom"/>
</dbReference>
<protein>
    <recommendedName>
        <fullName evidence="3">Ketosynthase family 3 (KS3) domain-containing protein</fullName>
    </recommendedName>
</protein>
<evidence type="ECO:0000256" key="1">
    <source>
        <dbReference type="ARBA" id="ARBA00022450"/>
    </source>
</evidence>
<dbReference type="Pfam" id="PF22621">
    <property type="entry name" value="CurL-like_PKS_C"/>
    <property type="match status" value="1"/>
</dbReference>
<dbReference type="Pfam" id="PF21089">
    <property type="entry name" value="PKS_DH_N"/>
    <property type="match status" value="1"/>
</dbReference>
<organism evidence="4 5">
    <name type="scientific">Veronia nyctiphanis</name>
    <dbReference type="NCBI Taxonomy" id="1278244"/>
    <lineage>
        <taxon>Bacteria</taxon>
        <taxon>Pseudomonadati</taxon>
        <taxon>Pseudomonadota</taxon>
        <taxon>Gammaproteobacteria</taxon>
        <taxon>Vibrionales</taxon>
        <taxon>Vibrionaceae</taxon>
        <taxon>Veronia</taxon>
    </lineage>
</organism>
<dbReference type="Gene3D" id="3.40.47.10">
    <property type="match status" value="1"/>
</dbReference>
<dbReference type="PANTHER" id="PTHR43775:SF37">
    <property type="entry name" value="SI:DKEY-61P9.11"/>
    <property type="match status" value="1"/>
</dbReference>
<dbReference type="Pfam" id="PF02801">
    <property type="entry name" value="Ketoacyl-synt_C"/>
    <property type="match status" value="1"/>
</dbReference>
<keyword evidence="1" id="KW-0596">Phosphopantetheine</keyword>
<dbReference type="GO" id="GO:0004312">
    <property type="term" value="F:fatty acid synthase activity"/>
    <property type="evidence" value="ECO:0007669"/>
    <property type="project" value="TreeGrafter"/>
</dbReference>
<gene>
    <name evidence="4" type="ORF">CS022_23855</name>
</gene>
<keyword evidence="2" id="KW-0597">Phosphoprotein</keyword>
<dbReference type="InterPro" id="IPR049552">
    <property type="entry name" value="PKS_DH_N"/>
</dbReference>
<dbReference type="PANTHER" id="PTHR43775">
    <property type="entry name" value="FATTY ACID SYNTHASE"/>
    <property type="match status" value="1"/>
</dbReference>
<dbReference type="InterPro" id="IPR016039">
    <property type="entry name" value="Thiolase-like"/>
</dbReference>
<dbReference type="InterPro" id="IPR014031">
    <property type="entry name" value="Ketoacyl_synth_C"/>
</dbReference>
<sequence length="473" mass="52273">MICDAMQRANLSPERVNYIEAHGTGTSLGDPIEINGLKKAYRQLYQASGKEAQPEHCAIGTVKTNIGHLEAAAGIAGLSKVILALKNKRLHGNIHLQEQNPYIDLAESPFYLVTESQEWPAIKDQEGDELPRCAGISSFGFGGANAHVVLEEWPTHSVETPYQEPNLILLSANTEQQLQQVSNELLEHLENNATAPLSDIAYTLQCGRKHRPHRLAVIVSGLDELKQALGQYLSGQNMPHLATSQLLDKGGDTSLDARTVFKKKGSIPLEGNKCDLNTLQDAWLGGEDIVWSEIWRGREPHRTPLPGYPFSLKRYWVRKTDTSPTQETSVTNKTATTEHAITEKQECGVQTEDLLQHQPLIGVPQENGRNHLVPLQTLVHDGYYFDQHKVAGMPVLPAAVIIEIMRAAAEKALGESVRSITGLVWYIPVMPNHVKNGLRLSVTPDEKVDGSVRLSLESFDIKGQLRYIVKVSP</sequence>
<proteinExistence type="predicted"/>
<comment type="caution">
    <text evidence="4">The sequence shown here is derived from an EMBL/GenBank/DDBJ whole genome shotgun (WGS) entry which is preliminary data.</text>
</comment>
<dbReference type="InterPro" id="IPR050091">
    <property type="entry name" value="PKS_NRPS_Biosynth_Enz"/>
</dbReference>
<dbReference type="PROSITE" id="PS52004">
    <property type="entry name" value="KS3_2"/>
    <property type="match status" value="1"/>
</dbReference>
<evidence type="ECO:0000256" key="2">
    <source>
        <dbReference type="ARBA" id="ARBA00022553"/>
    </source>
</evidence>
<name>A0A4Q0YI16_9GAMM</name>
<evidence type="ECO:0000313" key="5">
    <source>
        <dbReference type="Proteomes" id="UP000290287"/>
    </source>
</evidence>
<keyword evidence="5" id="KW-1185">Reference proteome</keyword>
<reference evidence="4 5" key="1">
    <citation type="submission" date="2017-10" db="EMBL/GenBank/DDBJ databases">
        <title>Nyctiphanis sp. nov., isolated from the stomach of the euphausiid Nyctiphanes simplex (Hansen, 1911) in the Gulf of California.</title>
        <authorList>
            <person name="Gomez-Gil B."/>
            <person name="Aguilar-Mendez M."/>
            <person name="Lopez-Cortes A."/>
            <person name="Gomez-Gutierrez J."/>
            <person name="Roque A."/>
            <person name="Lang E."/>
            <person name="Gonzalez-Castillo A."/>
        </authorList>
    </citation>
    <scope>NUCLEOTIDE SEQUENCE [LARGE SCALE GENOMIC DNA]</scope>
    <source>
        <strain evidence="4 5">CAIM 600</strain>
    </source>
</reference>
<dbReference type="Gene3D" id="1.10.1240.100">
    <property type="match status" value="1"/>
</dbReference>
<dbReference type="EMBL" id="PEIB01000056">
    <property type="protein sequence ID" value="RXJ69414.1"/>
    <property type="molecule type" value="Genomic_DNA"/>
</dbReference>
<dbReference type="CDD" id="cd00833">
    <property type="entry name" value="PKS"/>
    <property type="match status" value="1"/>
</dbReference>
<dbReference type="Proteomes" id="UP000290287">
    <property type="component" value="Unassembled WGS sequence"/>
</dbReference>
<dbReference type="SMART" id="SM00825">
    <property type="entry name" value="PKS_KS"/>
    <property type="match status" value="1"/>
</dbReference>
<accession>A0A4Q0YI16</accession>
<dbReference type="AlphaFoldDB" id="A0A4Q0YI16"/>
<dbReference type="Gene3D" id="3.10.129.10">
    <property type="entry name" value="Hotdog Thioesterase"/>
    <property type="match status" value="1"/>
</dbReference>
<feature type="domain" description="Ketosynthase family 3 (KS3)" evidence="3">
    <location>
        <begin position="1"/>
        <end position="152"/>
    </location>
</feature>
<evidence type="ECO:0000313" key="4">
    <source>
        <dbReference type="EMBL" id="RXJ69414.1"/>
    </source>
</evidence>
<dbReference type="OrthoDB" id="9778690at2"/>
<dbReference type="GO" id="GO:0006633">
    <property type="term" value="P:fatty acid biosynthetic process"/>
    <property type="evidence" value="ECO:0007669"/>
    <property type="project" value="TreeGrafter"/>
</dbReference>